<dbReference type="EMBL" id="JAINDJ010000005">
    <property type="protein sequence ID" value="KAG9448317.1"/>
    <property type="molecule type" value="Genomic_DNA"/>
</dbReference>
<reference evidence="2 3" key="1">
    <citation type="submission" date="2021-07" db="EMBL/GenBank/DDBJ databases">
        <title>The Aristolochia fimbriata genome: insights into angiosperm evolution, floral development and chemical biosynthesis.</title>
        <authorList>
            <person name="Jiao Y."/>
        </authorList>
    </citation>
    <scope>NUCLEOTIDE SEQUENCE [LARGE SCALE GENOMIC DNA]</scope>
    <source>
        <strain evidence="2">IBCAS-2021</strain>
        <tissue evidence="2">Leaf</tissue>
    </source>
</reference>
<dbReference type="AlphaFoldDB" id="A0AAV7EL61"/>
<feature type="compositionally biased region" description="Pro residues" evidence="1">
    <location>
        <begin position="14"/>
        <end position="23"/>
    </location>
</feature>
<evidence type="ECO:0000313" key="3">
    <source>
        <dbReference type="Proteomes" id="UP000825729"/>
    </source>
</evidence>
<organism evidence="2 3">
    <name type="scientific">Aristolochia fimbriata</name>
    <name type="common">White veined hardy Dutchman's pipe vine</name>
    <dbReference type="NCBI Taxonomy" id="158543"/>
    <lineage>
        <taxon>Eukaryota</taxon>
        <taxon>Viridiplantae</taxon>
        <taxon>Streptophyta</taxon>
        <taxon>Embryophyta</taxon>
        <taxon>Tracheophyta</taxon>
        <taxon>Spermatophyta</taxon>
        <taxon>Magnoliopsida</taxon>
        <taxon>Magnoliidae</taxon>
        <taxon>Piperales</taxon>
        <taxon>Aristolochiaceae</taxon>
        <taxon>Aristolochia</taxon>
    </lineage>
</organism>
<sequence length="103" mass="11696">MTKLLCADRRRPTATPPEGPPPLAPLSLPHVPFSFRERKAGEYSTVYNYENTQNGKFLTYPSNFAPSHPLTPPYPPRRPLFYVEKNKGLSCMNVVWGLVVYKS</sequence>
<keyword evidence="3" id="KW-1185">Reference proteome</keyword>
<evidence type="ECO:0000256" key="1">
    <source>
        <dbReference type="SAM" id="MobiDB-lite"/>
    </source>
</evidence>
<accession>A0AAV7EL61</accession>
<evidence type="ECO:0000313" key="2">
    <source>
        <dbReference type="EMBL" id="KAG9448317.1"/>
    </source>
</evidence>
<protein>
    <submittedName>
        <fullName evidence="2">Uncharacterized protein</fullName>
    </submittedName>
</protein>
<feature type="region of interest" description="Disordered" evidence="1">
    <location>
        <begin position="1"/>
        <end position="23"/>
    </location>
</feature>
<comment type="caution">
    <text evidence="2">The sequence shown here is derived from an EMBL/GenBank/DDBJ whole genome shotgun (WGS) entry which is preliminary data.</text>
</comment>
<dbReference type="Proteomes" id="UP000825729">
    <property type="component" value="Unassembled WGS sequence"/>
</dbReference>
<gene>
    <name evidence="2" type="ORF">H6P81_014445</name>
</gene>
<proteinExistence type="predicted"/>
<feature type="compositionally biased region" description="Basic and acidic residues" evidence="1">
    <location>
        <begin position="1"/>
        <end position="11"/>
    </location>
</feature>
<name>A0AAV7EL61_ARIFI</name>